<keyword evidence="3" id="KW-1185">Reference proteome</keyword>
<dbReference type="OrthoDB" id="10022108at2759"/>
<dbReference type="AlphaFoldDB" id="A0A7T8KL75"/>
<evidence type="ECO:0000313" key="2">
    <source>
        <dbReference type="EMBL" id="QQP57972.1"/>
    </source>
</evidence>
<feature type="region of interest" description="Disordered" evidence="1">
    <location>
        <begin position="72"/>
        <end position="124"/>
    </location>
</feature>
<reference evidence="3" key="1">
    <citation type="submission" date="2021-01" db="EMBL/GenBank/DDBJ databases">
        <title>Caligus Genome Assembly.</title>
        <authorList>
            <person name="Gallardo-Escarate C."/>
        </authorList>
    </citation>
    <scope>NUCLEOTIDE SEQUENCE [LARGE SCALE GENOMIC DNA]</scope>
</reference>
<dbReference type="Proteomes" id="UP000595437">
    <property type="component" value="Chromosome 2"/>
</dbReference>
<accession>A0A7T8KL75</accession>
<feature type="compositionally biased region" description="Polar residues" evidence="1">
    <location>
        <begin position="209"/>
        <end position="221"/>
    </location>
</feature>
<evidence type="ECO:0008006" key="4">
    <source>
        <dbReference type="Google" id="ProtNLM"/>
    </source>
</evidence>
<name>A0A7T8KL75_CALRO</name>
<evidence type="ECO:0000313" key="3">
    <source>
        <dbReference type="Proteomes" id="UP000595437"/>
    </source>
</evidence>
<sequence>MSGKIKFKIKPRKRLPMVIPLVSTLQLVQCFRCLRFGHTKVKCPSSHRVTYSEFYKNFRIGLGLPTRISSAEERRAVEKAAGLEEEEEGPEDKGRTEDQLQTEDGGHPQEEEQPEDEGQLQDQQPAEELPCLDHKDGTSSVKQSPGTIGINVSKACDEFPSLEASVPGVLQNHGMRDDWIKVMQRGSSIPMKKTNSDSELKKSKRAFTSPETNSQKVQKTLIQKLPKP</sequence>
<feature type="region of interest" description="Disordered" evidence="1">
    <location>
        <begin position="186"/>
        <end position="228"/>
    </location>
</feature>
<feature type="compositionally biased region" description="Basic and acidic residues" evidence="1">
    <location>
        <begin position="91"/>
        <end position="110"/>
    </location>
</feature>
<gene>
    <name evidence="2" type="ORF">FKW44_003143</name>
</gene>
<feature type="compositionally biased region" description="Basic and acidic residues" evidence="1">
    <location>
        <begin position="72"/>
        <end position="82"/>
    </location>
</feature>
<protein>
    <recommendedName>
        <fullName evidence="4">CCHC-type domain-containing protein</fullName>
    </recommendedName>
</protein>
<dbReference type="EMBL" id="CP045891">
    <property type="protein sequence ID" value="QQP57972.1"/>
    <property type="molecule type" value="Genomic_DNA"/>
</dbReference>
<proteinExistence type="predicted"/>
<organism evidence="2 3">
    <name type="scientific">Caligus rogercresseyi</name>
    <name type="common">Sea louse</name>
    <dbReference type="NCBI Taxonomy" id="217165"/>
    <lineage>
        <taxon>Eukaryota</taxon>
        <taxon>Metazoa</taxon>
        <taxon>Ecdysozoa</taxon>
        <taxon>Arthropoda</taxon>
        <taxon>Crustacea</taxon>
        <taxon>Multicrustacea</taxon>
        <taxon>Hexanauplia</taxon>
        <taxon>Copepoda</taxon>
        <taxon>Siphonostomatoida</taxon>
        <taxon>Caligidae</taxon>
        <taxon>Caligus</taxon>
    </lineage>
</organism>
<evidence type="ECO:0000256" key="1">
    <source>
        <dbReference type="SAM" id="MobiDB-lite"/>
    </source>
</evidence>